<dbReference type="EMBL" id="CP003876">
    <property type="protein sequence ID" value="AFU02758.1"/>
    <property type="molecule type" value="Genomic_DNA"/>
</dbReference>
<keyword evidence="2" id="KW-1185">Reference proteome</keyword>
<reference evidence="1 2" key="1">
    <citation type="journal article" date="2012" name="J. Bacteriol.">
        <title>Complete genome sequence of Nocardia brasiliensis HUJEG-1.</title>
        <authorList>
            <person name="Vera-Cabrera L."/>
            <person name="Ortiz-Lopez R."/>
            <person name="Elizondo-Gonzalez R."/>
            <person name="Perez-Maya A.A."/>
            <person name="Ocampo-Candiani J."/>
        </authorList>
    </citation>
    <scope>NUCLEOTIDE SEQUENCE [LARGE SCALE GENOMIC DNA]</scope>
    <source>
        <strain evidence="2">ATCC 700358</strain>
    </source>
</reference>
<dbReference type="KEGG" id="nbr:O3I_024015"/>
<dbReference type="STRING" id="1133849.O3I_024015"/>
<sequence length="166" mass="17732">MEKTGVFGAESDFAEQLNALFEQWQIDHGRLLTNREVAEMATAAGYPMSASYLSQLRSGARDNPSSTVLSGLARIFHACPDPAPTLVGAAAAARDVQVIAAVMDTRLRRLLSLTNGLSEPACDILITFSDKLRRVEGLLVDTTESLAALLRTLAKGATATNGTKIR</sequence>
<dbReference type="InterPro" id="IPR010982">
    <property type="entry name" value="Lambda_DNA-bd_dom_sf"/>
</dbReference>
<dbReference type="AlphaFoldDB" id="K0ESJ4"/>
<dbReference type="GO" id="GO:0003677">
    <property type="term" value="F:DNA binding"/>
    <property type="evidence" value="ECO:0007669"/>
    <property type="project" value="InterPro"/>
</dbReference>
<dbReference type="Gene3D" id="1.10.260.40">
    <property type="entry name" value="lambda repressor-like DNA-binding domains"/>
    <property type="match status" value="1"/>
</dbReference>
<dbReference type="Proteomes" id="UP000006304">
    <property type="component" value="Chromosome"/>
</dbReference>
<organism evidence="1 2">
    <name type="scientific">Nocardia brasiliensis (strain ATCC 700358 / HUJEG-1)</name>
    <dbReference type="NCBI Taxonomy" id="1133849"/>
    <lineage>
        <taxon>Bacteria</taxon>
        <taxon>Bacillati</taxon>
        <taxon>Actinomycetota</taxon>
        <taxon>Actinomycetes</taxon>
        <taxon>Mycobacteriales</taxon>
        <taxon>Nocardiaceae</taxon>
        <taxon>Nocardia</taxon>
    </lineage>
</organism>
<accession>K0ESJ4</accession>
<evidence type="ECO:0000313" key="1">
    <source>
        <dbReference type="EMBL" id="AFU02758.1"/>
    </source>
</evidence>
<evidence type="ECO:0000313" key="2">
    <source>
        <dbReference type="Proteomes" id="UP000006304"/>
    </source>
</evidence>
<gene>
    <name evidence="1" type="ORF">O3I_024015</name>
</gene>
<dbReference type="eggNOG" id="COG1476">
    <property type="taxonomic scope" value="Bacteria"/>
</dbReference>
<proteinExistence type="predicted"/>
<name>K0ESJ4_NOCB7</name>
<dbReference type="HOGENOM" id="CLU_127701_2_1_11"/>
<protein>
    <submittedName>
        <fullName evidence="1">Putative transcriptional repressor</fullName>
    </submittedName>
</protein>